<evidence type="ECO:0000313" key="3">
    <source>
        <dbReference type="Proteomes" id="UP000284842"/>
    </source>
</evidence>
<organism evidence="2 3">
    <name type="scientific">Panaeolus cyanescens</name>
    <dbReference type="NCBI Taxonomy" id="181874"/>
    <lineage>
        <taxon>Eukaryota</taxon>
        <taxon>Fungi</taxon>
        <taxon>Dikarya</taxon>
        <taxon>Basidiomycota</taxon>
        <taxon>Agaricomycotina</taxon>
        <taxon>Agaricomycetes</taxon>
        <taxon>Agaricomycetidae</taxon>
        <taxon>Agaricales</taxon>
        <taxon>Agaricineae</taxon>
        <taxon>Galeropsidaceae</taxon>
        <taxon>Panaeolus</taxon>
    </lineage>
</organism>
<gene>
    <name evidence="2" type="ORF">CVT24_006966</name>
</gene>
<evidence type="ECO:0000256" key="1">
    <source>
        <dbReference type="SAM" id="MobiDB-lite"/>
    </source>
</evidence>
<keyword evidence="3" id="KW-1185">Reference proteome</keyword>
<accession>A0A409YX23</accession>
<dbReference type="EMBL" id="NHTK01000404">
    <property type="protein sequence ID" value="PPR07595.1"/>
    <property type="molecule type" value="Genomic_DNA"/>
</dbReference>
<reference evidence="2 3" key="1">
    <citation type="journal article" date="2018" name="Evol. Lett.">
        <title>Horizontal gene cluster transfer increased hallucinogenic mushroom diversity.</title>
        <authorList>
            <person name="Reynolds H.T."/>
            <person name="Vijayakumar V."/>
            <person name="Gluck-Thaler E."/>
            <person name="Korotkin H.B."/>
            <person name="Matheny P.B."/>
            <person name="Slot J.C."/>
        </authorList>
    </citation>
    <scope>NUCLEOTIDE SEQUENCE [LARGE SCALE GENOMIC DNA]</scope>
    <source>
        <strain evidence="2 3">2629</strain>
    </source>
</reference>
<dbReference type="InParanoid" id="A0A409YX23"/>
<evidence type="ECO:0000313" key="2">
    <source>
        <dbReference type="EMBL" id="PPR07595.1"/>
    </source>
</evidence>
<dbReference type="OrthoDB" id="3021976at2759"/>
<sequence>MTSTTPPSLSPRPYSPPKNKHGLSESRFGLGVPSPIPVLAPSEGGNTTPGDPQTLRTPVPLVPSSFFVGVPSMLGGESHPQSAVDIDAVTEHIESHSSEFLLQSPPRVLRSRHPPPPPPTPRDPIVSESPYHTNTVPCTREANPDEISTILQAPSRLLGHKFTPSHGQEIWEAVEVSVGTTRAKADGTTAEDDHRPAVPLRLQTTDMINSKQHDRPTLPKWKQEANVVKDAFADKEGEEGKPVPQLVGTGEVAVRFRGYEGSGEEHYMLVRDFVDMLKDRSVLIVELE</sequence>
<dbReference type="Proteomes" id="UP000284842">
    <property type="component" value="Unassembled WGS sequence"/>
</dbReference>
<proteinExistence type="predicted"/>
<feature type="compositionally biased region" description="Polar residues" evidence="1">
    <location>
        <begin position="44"/>
        <end position="56"/>
    </location>
</feature>
<name>A0A409YX23_9AGAR</name>
<protein>
    <submittedName>
        <fullName evidence="2">Uncharacterized protein</fullName>
    </submittedName>
</protein>
<dbReference type="AlphaFoldDB" id="A0A409YX23"/>
<feature type="region of interest" description="Disordered" evidence="1">
    <location>
        <begin position="99"/>
        <end position="132"/>
    </location>
</feature>
<feature type="region of interest" description="Disordered" evidence="1">
    <location>
        <begin position="1"/>
        <end position="60"/>
    </location>
</feature>
<comment type="caution">
    <text evidence="2">The sequence shown here is derived from an EMBL/GenBank/DDBJ whole genome shotgun (WGS) entry which is preliminary data.</text>
</comment>